<dbReference type="SUPFAM" id="SSF51735">
    <property type="entry name" value="NAD(P)-binding Rossmann-fold domains"/>
    <property type="match status" value="1"/>
</dbReference>
<accession>A0ABR9UC85</accession>
<gene>
    <name evidence="4" type="ORF">IQ236_12715</name>
</gene>
<keyword evidence="2" id="KW-0560">Oxidoreductase</keyword>
<protein>
    <submittedName>
        <fullName evidence="4">SDR family NAD(P)-dependent oxidoreductase</fullName>
    </submittedName>
</protein>
<proteinExistence type="inferred from homology"/>
<name>A0ABR9UC85_9CYAN</name>
<sequence length="269" mass="29533">MNKFKDLVALITGASSGIGAEIAKELAREGAKVALLARRIERLTAIATEIDPSGQKVIAIQCDVAIDEEVEKAASFARSKFGKIDIVVANAGWSLKGKVADLSVNDYRKLFATNVFGVLNTIHATLDDLKKTQGRLVVISSVKSYIALSGDSAYSMSKFALRALCESLSQELATDKVSVIHICPGYVATEIRQVDNEGVWHPDWSDSIPSLLLISPTQAAQEIVKAISQRKPEKAIANYSKIIIFMKRHLPGLVRWIIFRFKIKVSYKM</sequence>
<dbReference type="PROSITE" id="PS00061">
    <property type="entry name" value="ADH_SHORT"/>
    <property type="match status" value="1"/>
</dbReference>
<evidence type="ECO:0000256" key="1">
    <source>
        <dbReference type="ARBA" id="ARBA00006484"/>
    </source>
</evidence>
<reference evidence="4 5" key="1">
    <citation type="submission" date="2020-10" db="EMBL/GenBank/DDBJ databases">
        <authorList>
            <person name="Castelo-Branco R."/>
            <person name="Eusebio N."/>
            <person name="Adriana R."/>
            <person name="Vieira A."/>
            <person name="Brugerolle De Fraissinette N."/>
            <person name="Rezende De Castro R."/>
            <person name="Schneider M.P."/>
            <person name="Vasconcelos V."/>
            <person name="Leao P.N."/>
        </authorList>
    </citation>
    <scope>NUCLEOTIDE SEQUENCE [LARGE SCALE GENOMIC DNA]</scope>
    <source>
        <strain evidence="4 5">LEGE 06226</strain>
    </source>
</reference>
<evidence type="ECO:0000313" key="5">
    <source>
        <dbReference type="Proteomes" id="UP000640725"/>
    </source>
</evidence>
<evidence type="ECO:0000313" key="4">
    <source>
        <dbReference type="EMBL" id="MBE9144078.1"/>
    </source>
</evidence>
<comment type="caution">
    <text evidence="4">The sequence shown here is derived from an EMBL/GenBank/DDBJ whole genome shotgun (WGS) entry which is preliminary data.</text>
</comment>
<dbReference type="Pfam" id="PF00106">
    <property type="entry name" value="adh_short"/>
    <property type="match status" value="1"/>
</dbReference>
<comment type="similarity">
    <text evidence="1 3">Belongs to the short-chain dehydrogenases/reductases (SDR) family.</text>
</comment>
<dbReference type="PANTHER" id="PTHR44196:SF1">
    <property type="entry name" value="DEHYDROGENASE_REDUCTASE SDR FAMILY MEMBER 7B"/>
    <property type="match status" value="1"/>
</dbReference>
<dbReference type="Gene3D" id="3.40.50.720">
    <property type="entry name" value="NAD(P)-binding Rossmann-like Domain"/>
    <property type="match status" value="1"/>
</dbReference>
<dbReference type="CDD" id="cd05233">
    <property type="entry name" value="SDR_c"/>
    <property type="match status" value="1"/>
</dbReference>
<keyword evidence="5" id="KW-1185">Reference proteome</keyword>
<dbReference type="EMBL" id="JADEWU010000025">
    <property type="protein sequence ID" value="MBE9144078.1"/>
    <property type="molecule type" value="Genomic_DNA"/>
</dbReference>
<organism evidence="4 5">
    <name type="scientific">Planktothrix mougeotii LEGE 06226</name>
    <dbReference type="NCBI Taxonomy" id="1828728"/>
    <lineage>
        <taxon>Bacteria</taxon>
        <taxon>Bacillati</taxon>
        <taxon>Cyanobacteriota</taxon>
        <taxon>Cyanophyceae</taxon>
        <taxon>Oscillatoriophycideae</taxon>
        <taxon>Oscillatoriales</taxon>
        <taxon>Microcoleaceae</taxon>
        <taxon>Planktothrix</taxon>
    </lineage>
</organism>
<dbReference type="InterPro" id="IPR020904">
    <property type="entry name" value="Sc_DH/Rdtase_CS"/>
</dbReference>
<dbReference type="PRINTS" id="PR00081">
    <property type="entry name" value="GDHRDH"/>
</dbReference>
<dbReference type="Proteomes" id="UP000640725">
    <property type="component" value="Unassembled WGS sequence"/>
</dbReference>
<dbReference type="InterPro" id="IPR002347">
    <property type="entry name" value="SDR_fam"/>
</dbReference>
<dbReference type="PRINTS" id="PR00080">
    <property type="entry name" value="SDRFAMILY"/>
</dbReference>
<dbReference type="RefSeq" id="WP_193869601.1">
    <property type="nucleotide sequence ID" value="NZ_JADEWU010000025.1"/>
</dbReference>
<evidence type="ECO:0000256" key="3">
    <source>
        <dbReference type="RuleBase" id="RU000363"/>
    </source>
</evidence>
<dbReference type="InterPro" id="IPR036291">
    <property type="entry name" value="NAD(P)-bd_dom_sf"/>
</dbReference>
<dbReference type="PANTHER" id="PTHR44196">
    <property type="entry name" value="DEHYDROGENASE/REDUCTASE SDR FAMILY MEMBER 7B"/>
    <property type="match status" value="1"/>
</dbReference>
<evidence type="ECO:0000256" key="2">
    <source>
        <dbReference type="ARBA" id="ARBA00023002"/>
    </source>
</evidence>